<sequence length="26" mass="3069">MEGMFLKFIWTDLLLFIAPEILLQDA</sequence>
<evidence type="ECO:0000313" key="1">
    <source>
        <dbReference type="EMBL" id="MBX71341.1"/>
    </source>
</evidence>
<dbReference type="EMBL" id="GGEC01090857">
    <property type="protein sequence ID" value="MBX71341.1"/>
    <property type="molecule type" value="Transcribed_RNA"/>
</dbReference>
<protein>
    <submittedName>
        <fullName evidence="1">Uncharacterized protein</fullName>
    </submittedName>
</protein>
<reference evidence="1" key="1">
    <citation type="submission" date="2018-02" db="EMBL/GenBank/DDBJ databases">
        <title>Rhizophora mucronata_Transcriptome.</title>
        <authorList>
            <person name="Meera S.P."/>
            <person name="Sreeshan A."/>
            <person name="Augustine A."/>
        </authorList>
    </citation>
    <scope>NUCLEOTIDE SEQUENCE</scope>
    <source>
        <tissue evidence="1">Leaf</tissue>
    </source>
</reference>
<organism evidence="1">
    <name type="scientific">Rhizophora mucronata</name>
    <name type="common">Asiatic mangrove</name>
    <dbReference type="NCBI Taxonomy" id="61149"/>
    <lineage>
        <taxon>Eukaryota</taxon>
        <taxon>Viridiplantae</taxon>
        <taxon>Streptophyta</taxon>
        <taxon>Embryophyta</taxon>
        <taxon>Tracheophyta</taxon>
        <taxon>Spermatophyta</taxon>
        <taxon>Magnoliopsida</taxon>
        <taxon>eudicotyledons</taxon>
        <taxon>Gunneridae</taxon>
        <taxon>Pentapetalae</taxon>
        <taxon>rosids</taxon>
        <taxon>fabids</taxon>
        <taxon>Malpighiales</taxon>
        <taxon>Rhizophoraceae</taxon>
        <taxon>Rhizophora</taxon>
    </lineage>
</organism>
<proteinExistence type="predicted"/>
<accession>A0A2P2QWS1</accession>
<dbReference type="AlphaFoldDB" id="A0A2P2QWS1"/>
<name>A0A2P2QWS1_RHIMU</name>